<proteinExistence type="predicted"/>
<name>M2SXN3_COCSN</name>
<evidence type="ECO:0000313" key="1">
    <source>
        <dbReference type="EMBL" id="EMD61696.1"/>
    </source>
</evidence>
<dbReference type="HOGENOM" id="CLU_1916905_0_0_1"/>
<dbReference type="AlphaFoldDB" id="M2SXN3"/>
<sequence>MLGSGLSWSAGQGVPVTYVAIGQSRLDGWINLVSRLRGQDNAYYCASETRRVWYYNNNASGLNRAIMRIRHSYYVSRSMSWNPSAMDSHTAQSSEEKNRSLNNHASRLHSANAVCSLEHVHLAQQAFLTCST</sequence>
<dbReference type="KEGG" id="bsc:COCSADRAFT_234495"/>
<dbReference type="RefSeq" id="XP_007702978.1">
    <property type="nucleotide sequence ID" value="XM_007704788.1"/>
</dbReference>
<reference evidence="2" key="2">
    <citation type="journal article" date="2013" name="PLoS Genet.">
        <title>Comparative genome structure, secondary metabolite, and effector coding capacity across Cochliobolus pathogens.</title>
        <authorList>
            <person name="Condon B.J."/>
            <person name="Leng Y."/>
            <person name="Wu D."/>
            <person name="Bushley K.E."/>
            <person name="Ohm R.A."/>
            <person name="Otillar R."/>
            <person name="Martin J."/>
            <person name="Schackwitz W."/>
            <person name="Grimwood J."/>
            <person name="MohdZainudin N."/>
            <person name="Xue C."/>
            <person name="Wang R."/>
            <person name="Manning V.A."/>
            <person name="Dhillon B."/>
            <person name="Tu Z.J."/>
            <person name="Steffenson B.J."/>
            <person name="Salamov A."/>
            <person name="Sun H."/>
            <person name="Lowry S."/>
            <person name="LaButti K."/>
            <person name="Han J."/>
            <person name="Copeland A."/>
            <person name="Lindquist E."/>
            <person name="Barry K."/>
            <person name="Schmutz J."/>
            <person name="Baker S.E."/>
            <person name="Ciuffetti L.M."/>
            <person name="Grigoriev I.V."/>
            <person name="Zhong S."/>
            <person name="Turgeon B.G."/>
        </authorList>
    </citation>
    <scope>NUCLEOTIDE SEQUENCE [LARGE SCALE GENOMIC DNA]</scope>
    <source>
        <strain evidence="2">ND90Pr / ATCC 201652</strain>
    </source>
</reference>
<organism evidence="1 2">
    <name type="scientific">Cochliobolus sativus (strain ND90Pr / ATCC 201652)</name>
    <name type="common">Common root rot and spot blotch fungus</name>
    <name type="synonym">Bipolaris sorokiniana</name>
    <dbReference type="NCBI Taxonomy" id="665912"/>
    <lineage>
        <taxon>Eukaryota</taxon>
        <taxon>Fungi</taxon>
        <taxon>Dikarya</taxon>
        <taxon>Ascomycota</taxon>
        <taxon>Pezizomycotina</taxon>
        <taxon>Dothideomycetes</taxon>
        <taxon>Pleosporomycetidae</taxon>
        <taxon>Pleosporales</taxon>
        <taxon>Pleosporineae</taxon>
        <taxon>Pleosporaceae</taxon>
        <taxon>Bipolaris</taxon>
    </lineage>
</organism>
<protein>
    <submittedName>
        <fullName evidence="1">Uncharacterized protein</fullName>
    </submittedName>
</protein>
<evidence type="ECO:0000313" key="2">
    <source>
        <dbReference type="Proteomes" id="UP000016934"/>
    </source>
</evidence>
<reference evidence="1 2" key="1">
    <citation type="journal article" date="2012" name="PLoS Pathog.">
        <title>Diverse lifestyles and strategies of plant pathogenesis encoded in the genomes of eighteen Dothideomycetes fungi.</title>
        <authorList>
            <person name="Ohm R.A."/>
            <person name="Feau N."/>
            <person name="Henrissat B."/>
            <person name="Schoch C.L."/>
            <person name="Horwitz B.A."/>
            <person name="Barry K.W."/>
            <person name="Condon B.J."/>
            <person name="Copeland A.C."/>
            <person name="Dhillon B."/>
            <person name="Glaser F."/>
            <person name="Hesse C.N."/>
            <person name="Kosti I."/>
            <person name="LaButti K."/>
            <person name="Lindquist E.A."/>
            <person name="Lucas S."/>
            <person name="Salamov A.A."/>
            <person name="Bradshaw R.E."/>
            <person name="Ciuffetti L."/>
            <person name="Hamelin R.C."/>
            <person name="Kema G.H.J."/>
            <person name="Lawrence C."/>
            <person name="Scott J.A."/>
            <person name="Spatafora J.W."/>
            <person name="Turgeon B.G."/>
            <person name="de Wit P.J.G.M."/>
            <person name="Zhong S."/>
            <person name="Goodwin S.B."/>
            <person name="Grigoriev I.V."/>
        </authorList>
    </citation>
    <scope>NUCLEOTIDE SEQUENCE [LARGE SCALE GENOMIC DNA]</scope>
    <source>
        <strain evidence="2">ND90Pr / ATCC 201652</strain>
    </source>
</reference>
<keyword evidence="2" id="KW-1185">Reference proteome</keyword>
<dbReference type="Proteomes" id="UP000016934">
    <property type="component" value="Unassembled WGS sequence"/>
</dbReference>
<gene>
    <name evidence="1" type="ORF">COCSADRAFT_234495</name>
</gene>
<dbReference type="EMBL" id="KB445648">
    <property type="protein sequence ID" value="EMD61696.1"/>
    <property type="molecule type" value="Genomic_DNA"/>
</dbReference>
<dbReference type="GeneID" id="19134843"/>
<accession>M2SXN3</accession>